<protein>
    <submittedName>
        <fullName evidence="1">Uncharacterized protein</fullName>
    </submittedName>
</protein>
<gene>
    <name evidence="1" type="ORF">SDC9_124887</name>
</gene>
<organism evidence="1">
    <name type="scientific">bioreactor metagenome</name>
    <dbReference type="NCBI Taxonomy" id="1076179"/>
    <lineage>
        <taxon>unclassified sequences</taxon>
        <taxon>metagenomes</taxon>
        <taxon>ecological metagenomes</taxon>
    </lineage>
</organism>
<dbReference type="EMBL" id="VSSQ01028248">
    <property type="protein sequence ID" value="MPM77879.1"/>
    <property type="molecule type" value="Genomic_DNA"/>
</dbReference>
<proteinExistence type="predicted"/>
<dbReference type="AlphaFoldDB" id="A0A645CLW8"/>
<sequence>MNGKDMVRTAAAFTSLSKLTGVLNNWTKTNSPMGVKDKRASINKDTPPSFIIIALETAKDFLSCAKATNNCLEVKHGEANIFIIFMVTEKAANPISALAARETPRFITLCEVIIIIEYKPKGT</sequence>
<accession>A0A645CLW8</accession>
<comment type="caution">
    <text evidence="1">The sequence shown here is derived from an EMBL/GenBank/DDBJ whole genome shotgun (WGS) entry which is preliminary data.</text>
</comment>
<reference evidence="1" key="1">
    <citation type="submission" date="2019-08" db="EMBL/GenBank/DDBJ databases">
        <authorList>
            <person name="Kucharzyk K."/>
            <person name="Murdoch R.W."/>
            <person name="Higgins S."/>
            <person name="Loffler F."/>
        </authorList>
    </citation>
    <scope>NUCLEOTIDE SEQUENCE</scope>
</reference>
<name>A0A645CLW8_9ZZZZ</name>
<evidence type="ECO:0000313" key="1">
    <source>
        <dbReference type="EMBL" id="MPM77879.1"/>
    </source>
</evidence>